<dbReference type="PANTHER" id="PTHR11485:SF29">
    <property type="entry name" value="TRANSFERRIN 2"/>
    <property type="match status" value="1"/>
</dbReference>
<name>A0A0T6BB44_9SCAR</name>
<dbReference type="GO" id="GO:0005886">
    <property type="term" value="C:plasma membrane"/>
    <property type="evidence" value="ECO:0007669"/>
    <property type="project" value="TreeGrafter"/>
</dbReference>
<dbReference type="SMART" id="SM00094">
    <property type="entry name" value="TR_FER"/>
    <property type="match status" value="1"/>
</dbReference>
<dbReference type="OrthoDB" id="8183540at2759"/>
<reference evidence="2 3" key="1">
    <citation type="submission" date="2015-09" db="EMBL/GenBank/DDBJ databases">
        <title>Draft genome of the scarab beetle Oryctes borbonicus.</title>
        <authorList>
            <person name="Meyer J.M."/>
            <person name="Markov G.V."/>
            <person name="Baskaran P."/>
            <person name="Herrmann M."/>
            <person name="Sommer R.J."/>
            <person name="Roedelsperger C."/>
        </authorList>
    </citation>
    <scope>NUCLEOTIDE SEQUENCE [LARGE SCALE GENOMIC DNA]</scope>
    <source>
        <strain evidence="2">OB123</strain>
        <tissue evidence="2">Whole animal</tissue>
    </source>
</reference>
<dbReference type="GO" id="GO:0055037">
    <property type="term" value="C:recycling endosome"/>
    <property type="evidence" value="ECO:0007669"/>
    <property type="project" value="TreeGrafter"/>
</dbReference>
<dbReference type="GO" id="GO:0005615">
    <property type="term" value="C:extracellular space"/>
    <property type="evidence" value="ECO:0007669"/>
    <property type="project" value="TreeGrafter"/>
</dbReference>
<protein>
    <recommendedName>
        <fullName evidence="1">Transferrin-like domain-containing protein</fullName>
    </recommendedName>
</protein>
<dbReference type="InterPro" id="IPR001156">
    <property type="entry name" value="Transferrin-like_dom"/>
</dbReference>
<keyword evidence="3" id="KW-1185">Reference proteome</keyword>
<dbReference type="EMBL" id="LJIG01002396">
    <property type="protein sequence ID" value="KRT84544.1"/>
    <property type="molecule type" value="Genomic_DNA"/>
</dbReference>
<organism evidence="2 3">
    <name type="scientific">Oryctes borbonicus</name>
    <dbReference type="NCBI Taxonomy" id="1629725"/>
    <lineage>
        <taxon>Eukaryota</taxon>
        <taxon>Metazoa</taxon>
        <taxon>Ecdysozoa</taxon>
        <taxon>Arthropoda</taxon>
        <taxon>Hexapoda</taxon>
        <taxon>Insecta</taxon>
        <taxon>Pterygota</taxon>
        <taxon>Neoptera</taxon>
        <taxon>Endopterygota</taxon>
        <taxon>Coleoptera</taxon>
        <taxon>Polyphaga</taxon>
        <taxon>Scarabaeiformia</taxon>
        <taxon>Scarabaeidae</taxon>
        <taxon>Dynastinae</taxon>
        <taxon>Oryctes</taxon>
    </lineage>
</organism>
<dbReference type="PANTHER" id="PTHR11485">
    <property type="entry name" value="TRANSFERRIN"/>
    <property type="match status" value="1"/>
</dbReference>
<dbReference type="SUPFAM" id="SSF53850">
    <property type="entry name" value="Periplasmic binding protein-like II"/>
    <property type="match status" value="1"/>
</dbReference>
<comment type="caution">
    <text evidence="2">The sequence shown here is derived from an EMBL/GenBank/DDBJ whole genome shotgun (WGS) entry which is preliminary data.</text>
</comment>
<dbReference type="GO" id="GO:0006826">
    <property type="term" value="P:iron ion transport"/>
    <property type="evidence" value="ECO:0007669"/>
    <property type="project" value="TreeGrafter"/>
</dbReference>
<dbReference type="Proteomes" id="UP000051574">
    <property type="component" value="Unassembled WGS sequence"/>
</dbReference>
<gene>
    <name evidence="2" type="ORF">AMK59_322</name>
</gene>
<accession>A0A0T6BB44</accession>
<dbReference type="PROSITE" id="PS51408">
    <property type="entry name" value="TRANSFERRIN_LIKE_4"/>
    <property type="match status" value="1"/>
</dbReference>
<evidence type="ECO:0000259" key="1">
    <source>
        <dbReference type="PROSITE" id="PS51408"/>
    </source>
</evidence>
<evidence type="ECO:0000313" key="3">
    <source>
        <dbReference type="Proteomes" id="UP000051574"/>
    </source>
</evidence>
<proteinExistence type="predicted"/>
<evidence type="ECO:0000313" key="2">
    <source>
        <dbReference type="EMBL" id="KRT84544.1"/>
    </source>
</evidence>
<dbReference type="Gene3D" id="3.40.190.10">
    <property type="entry name" value="Periplasmic binding protein-like II"/>
    <property type="match status" value="2"/>
</dbReference>
<dbReference type="PRINTS" id="PR00422">
    <property type="entry name" value="TRANSFERRIN"/>
</dbReference>
<dbReference type="GO" id="GO:0005769">
    <property type="term" value="C:early endosome"/>
    <property type="evidence" value="ECO:0007669"/>
    <property type="project" value="TreeGrafter"/>
</dbReference>
<sequence>MLNQRSIIKRKYSRLSELCSTPAYLSNTGKAFTQSLNCVVNSNNPAIAITTISAIENLMQTQNFSAYTICRNRTTSNTNEILCEWSTVPNKIVIANRNTYANLRAEFQGWFAEYLAPTPLAGRIELTPSQIEQMRTVLFPQPYENYKIVVSSELRSLYETTSEFRQNLTIQQSRQCRTEMRWCTSSDNEQRKCEAWSTASLHNAIQPVLQCVQAANKRECIDVLKMNNADVVTIGADFGYFAKLAGLEAIAFPETEREFLIRTVLVVQPNITRPENLRGKKGCFSRYGNAAWLSFVNVTRSVILDKNTCEYGQLLSDALGSSCMPGAGSLKLENLCSLCVSNTSQVDVITETTCATGATNRYYGNQGALDCLRDVGDFAVITKTEGLKLPENVRVMCRNSTLADSSFGLDVDDNCFLSVITTDEIVSRRGDAKNVDIQLMLRESDRRFAANSRTPFKLFGTFDSIPNMLFRDSTPGLDLPNSQNQWIQNYQSLFRHIDSCKAGSSVVKTPSLAVLTLISLMFFSLNNK</sequence>
<dbReference type="Pfam" id="PF00405">
    <property type="entry name" value="Transferrin"/>
    <property type="match status" value="1"/>
</dbReference>
<dbReference type="AlphaFoldDB" id="A0A0T6BB44"/>
<feature type="domain" description="Transferrin-like" evidence="1">
    <location>
        <begin position="180"/>
        <end position="492"/>
    </location>
</feature>